<reference evidence="5 6" key="1">
    <citation type="submission" date="2012-01" db="EMBL/GenBank/DDBJ databases">
        <title>Complete sequence of Desulfotomaculum gibsoniae DSM 7213.</title>
        <authorList>
            <consortium name="US DOE Joint Genome Institute"/>
            <person name="Lucas S."/>
            <person name="Han J."/>
            <person name="Lapidus A."/>
            <person name="Cheng J.-F."/>
            <person name="Goodwin L."/>
            <person name="Pitluck S."/>
            <person name="Peters L."/>
            <person name="Ovchinnikova G."/>
            <person name="Teshima H."/>
            <person name="Detter J.C."/>
            <person name="Han C."/>
            <person name="Tapia R."/>
            <person name="Land M."/>
            <person name="Hauser L."/>
            <person name="Kyrpides N."/>
            <person name="Ivanova N."/>
            <person name="Pagani I."/>
            <person name="Parshina S."/>
            <person name="Plugge C."/>
            <person name="Muyzer G."/>
            <person name="Kuever J."/>
            <person name="Ivanova A."/>
            <person name="Nazina T."/>
            <person name="Klenk H.-P."/>
            <person name="Brambilla E."/>
            <person name="Spring S."/>
            <person name="Stams A.F."/>
            <person name="Woyke T."/>
        </authorList>
    </citation>
    <scope>NUCLEOTIDE SEQUENCE [LARGE SCALE GENOMIC DNA]</scope>
    <source>
        <strain evidence="5 6">DSM 7213</strain>
    </source>
</reference>
<dbReference type="InterPro" id="IPR033412">
    <property type="entry name" value="PFOR_II"/>
</dbReference>
<dbReference type="EMBL" id="CP003273">
    <property type="protein sequence ID" value="AGL00652.1"/>
    <property type="molecule type" value="Genomic_DNA"/>
</dbReference>
<dbReference type="eggNOG" id="COG0674">
    <property type="taxonomic scope" value="Bacteria"/>
</dbReference>
<dbReference type="Proteomes" id="UP000013520">
    <property type="component" value="Chromosome"/>
</dbReference>
<dbReference type="STRING" id="767817.Desgi_1127"/>
<dbReference type="FunFam" id="3.40.50.970:FF:000012">
    <property type="entry name" value="Pyruvate:ferredoxin (Flavodoxin) oxidoreductase"/>
    <property type="match status" value="1"/>
</dbReference>
<dbReference type="InterPro" id="IPR050722">
    <property type="entry name" value="Pyruvate:ferred/Flavod_OxRd"/>
</dbReference>
<dbReference type="HOGENOM" id="CLU_002569_5_0_9"/>
<evidence type="ECO:0000256" key="2">
    <source>
        <dbReference type="ARBA" id="ARBA00023002"/>
    </source>
</evidence>
<dbReference type="KEGG" id="dgi:Desgi_1127"/>
<feature type="domain" description="Pyruvate flavodoxin/ferredoxin oxidoreductase pyrimidine binding" evidence="3">
    <location>
        <begin position="19"/>
        <end position="236"/>
    </location>
</feature>
<evidence type="ECO:0000256" key="1">
    <source>
        <dbReference type="ARBA" id="ARBA00009032"/>
    </source>
</evidence>
<comment type="similarity">
    <text evidence="1">Belongs to the pyruvate:ferredoxin/flavodoxin oxidoreductase family.</text>
</comment>
<name>R4KG58_9FIRM</name>
<accession>R4KG58</accession>
<protein>
    <submittedName>
        <fullName evidence="5">2-oxoacid:ferredoxin oxidoreductase, alpha subunit</fullName>
    </submittedName>
</protein>
<dbReference type="GO" id="GO:0016491">
    <property type="term" value="F:oxidoreductase activity"/>
    <property type="evidence" value="ECO:0007669"/>
    <property type="project" value="UniProtKB-KW"/>
</dbReference>
<proteinExistence type="inferred from homology"/>
<keyword evidence="6" id="KW-1185">Reference proteome</keyword>
<organism evidence="5 6">
    <name type="scientific">Desulfoscipio gibsoniae DSM 7213</name>
    <dbReference type="NCBI Taxonomy" id="767817"/>
    <lineage>
        <taxon>Bacteria</taxon>
        <taxon>Bacillati</taxon>
        <taxon>Bacillota</taxon>
        <taxon>Clostridia</taxon>
        <taxon>Eubacteriales</taxon>
        <taxon>Desulfallaceae</taxon>
        <taxon>Desulfoscipio</taxon>
    </lineage>
</organism>
<dbReference type="Pfam" id="PF01855">
    <property type="entry name" value="POR_N"/>
    <property type="match status" value="1"/>
</dbReference>
<dbReference type="AlphaFoldDB" id="R4KG58"/>
<dbReference type="InterPro" id="IPR002880">
    <property type="entry name" value="Pyrv_Fd/Flavodoxin_OxRdtase_N"/>
</dbReference>
<evidence type="ECO:0000259" key="4">
    <source>
        <dbReference type="Pfam" id="PF17147"/>
    </source>
</evidence>
<dbReference type="SUPFAM" id="SSF52922">
    <property type="entry name" value="TK C-terminal domain-like"/>
    <property type="match status" value="1"/>
</dbReference>
<evidence type="ECO:0000259" key="3">
    <source>
        <dbReference type="Pfam" id="PF01855"/>
    </source>
</evidence>
<dbReference type="SUPFAM" id="SSF52518">
    <property type="entry name" value="Thiamin diphosphate-binding fold (THDP-binding)"/>
    <property type="match status" value="1"/>
</dbReference>
<dbReference type="PANTHER" id="PTHR32154">
    <property type="entry name" value="PYRUVATE-FLAVODOXIN OXIDOREDUCTASE-RELATED"/>
    <property type="match status" value="1"/>
</dbReference>
<keyword evidence="2" id="KW-0560">Oxidoreductase</keyword>
<dbReference type="Gene3D" id="3.40.50.970">
    <property type="match status" value="1"/>
</dbReference>
<evidence type="ECO:0000313" key="6">
    <source>
        <dbReference type="Proteomes" id="UP000013520"/>
    </source>
</evidence>
<dbReference type="Gene3D" id="3.40.50.920">
    <property type="match status" value="1"/>
</dbReference>
<feature type="domain" description="Pyruvate:ferredoxin oxidoreductase core" evidence="4">
    <location>
        <begin position="262"/>
        <end position="365"/>
    </location>
</feature>
<dbReference type="RefSeq" id="WP_006523667.1">
    <property type="nucleotide sequence ID" value="NC_021184.1"/>
</dbReference>
<dbReference type="InterPro" id="IPR009014">
    <property type="entry name" value="Transketo_C/PFOR_II"/>
</dbReference>
<dbReference type="CDD" id="cd07034">
    <property type="entry name" value="TPP_PYR_PFOR_IOR-alpha_like"/>
    <property type="match status" value="1"/>
</dbReference>
<dbReference type="InterPro" id="IPR029061">
    <property type="entry name" value="THDP-binding"/>
</dbReference>
<dbReference type="OrthoDB" id="9794954at2"/>
<gene>
    <name evidence="5" type="ORF">Desgi_1127</name>
</gene>
<evidence type="ECO:0000313" key="5">
    <source>
        <dbReference type="EMBL" id="AGL00652.1"/>
    </source>
</evidence>
<dbReference type="PANTHER" id="PTHR32154:SF0">
    <property type="entry name" value="PYRUVATE-FLAVODOXIN OXIDOREDUCTASE-RELATED"/>
    <property type="match status" value="1"/>
</dbReference>
<sequence length="385" mass="42519">MSQGHTRMLLNGNHAVAHGVKLARPMVVPVYPITPQTPIVEKISEFQLQGVMDADLMTMESEHSAMAACITASLTGVRVFTATASQGLMLMHEMLHYASGAQTPIVMCNVNRTIGSPWGFWPDQTDSLAQRDTGWIQYYCESAQESLDTILQAYWVAEKVLLPAMVMHEAFYVSHALETVDVPDQEIADTYLPPFSPYHRLDPEIGASWGNVVNQDMFYRHRQTLGQSMEKAIEVALEADMLWEKLTGRGYGVIEEHRCTDAEIIIATTGSMAGTAREAVDQLRDSGMPVGLLKVKLFRPFPVELVRRALDEIPRVIVLDRNFAPGTGGFLHQELKAALYGLKNGPVIYGYLTGVGGTNVPPDKIAGLVRESMEEEPVNSSVWKG</sequence>
<dbReference type="GO" id="GO:0006979">
    <property type="term" value="P:response to oxidative stress"/>
    <property type="evidence" value="ECO:0007669"/>
    <property type="project" value="TreeGrafter"/>
</dbReference>
<dbReference type="Pfam" id="PF17147">
    <property type="entry name" value="PFOR_II"/>
    <property type="match status" value="1"/>
</dbReference>